<name>A0ABN9V198_9DINO</name>
<accession>A0ABN9V198</accession>
<dbReference type="EMBL" id="CAUYUJ010016481">
    <property type="protein sequence ID" value="CAK0865742.1"/>
    <property type="molecule type" value="Genomic_DNA"/>
</dbReference>
<feature type="non-terminal residue" evidence="2">
    <location>
        <position position="109"/>
    </location>
</feature>
<sequence>LGPCSSSSTARCLSKDITTSPCSSGPVLCSCSWLAATTWCRSSGRRCRWRAASGRSTSGRPPRPLSEDSEGAGGAGAPCPRCAGCVLGEGGASHTASLRQLGGGTERLV</sequence>
<comment type="caution">
    <text evidence="2">The sequence shown here is derived from an EMBL/GenBank/DDBJ whole genome shotgun (WGS) entry which is preliminary data.</text>
</comment>
<proteinExistence type="predicted"/>
<feature type="region of interest" description="Disordered" evidence="1">
    <location>
        <begin position="50"/>
        <end position="77"/>
    </location>
</feature>
<keyword evidence="3" id="KW-1185">Reference proteome</keyword>
<dbReference type="Proteomes" id="UP001189429">
    <property type="component" value="Unassembled WGS sequence"/>
</dbReference>
<feature type="non-terminal residue" evidence="2">
    <location>
        <position position="1"/>
    </location>
</feature>
<gene>
    <name evidence="2" type="ORF">PCOR1329_LOCUS53184</name>
</gene>
<protein>
    <submittedName>
        <fullName evidence="2">Uncharacterized protein</fullName>
    </submittedName>
</protein>
<reference evidence="2" key="1">
    <citation type="submission" date="2023-10" db="EMBL/GenBank/DDBJ databases">
        <authorList>
            <person name="Chen Y."/>
            <person name="Shah S."/>
            <person name="Dougan E. K."/>
            <person name="Thang M."/>
            <person name="Chan C."/>
        </authorList>
    </citation>
    <scope>NUCLEOTIDE SEQUENCE [LARGE SCALE GENOMIC DNA]</scope>
</reference>
<evidence type="ECO:0000313" key="2">
    <source>
        <dbReference type="EMBL" id="CAK0865742.1"/>
    </source>
</evidence>
<evidence type="ECO:0000313" key="3">
    <source>
        <dbReference type="Proteomes" id="UP001189429"/>
    </source>
</evidence>
<organism evidence="2 3">
    <name type="scientific">Prorocentrum cordatum</name>
    <dbReference type="NCBI Taxonomy" id="2364126"/>
    <lineage>
        <taxon>Eukaryota</taxon>
        <taxon>Sar</taxon>
        <taxon>Alveolata</taxon>
        <taxon>Dinophyceae</taxon>
        <taxon>Prorocentrales</taxon>
        <taxon>Prorocentraceae</taxon>
        <taxon>Prorocentrum</taxon>
    </lineage>
</organism>
<evidence type="ECO:0000256" key="1">
    <source>
        <dbReference type="SAM" id="MobiDB-lite"/>
    </source>
</evidence>